<dbReference type="Pfam" id="PF01408">
    <property type="entry name" value="GFO_IDH_MocA"/>
    <property type="match status" value="1"/>
</dbReference>
<name>A0A3B1D3H4_9ZZZZ</name>
<dbReference type="Gene3D" id="3.40.50.720">
    <property type="entry name" value="NAD(P)-binding Rossmann-like Domain"/>
    <property type="match status" value="1"/>
</dbReference>
<dbReference type="SUPFAM" id="SSF51735">
    <property type="entry name" value="NAD(P)-binding Rossmann-fold domains"/>
    <property type="match status" value="1"/>
</dbReference>
<evidence type="ECO:0000313" key="2">
    <source>
        <dbReference type="EMBL" id="VAX30548.1"/>
    </source>
</evidence>
<dbReference type="InterPro" id="IPR036291">
    <property type="entry name" value="NAD(P)-bd_dom_sf"/>
</dbReference>
<gene>
    <name evidence="2" type="ORF">MNBD_NITROSPINAE05-1079</name>
</gene>
<dbReference type="GO" id="GO:0000166">
    <property type="term" value="F:nucleotide binding"/>
    <property type="evidence" value="ECO:0007669"/>
    <property type="project" value="InterPro"/>
</dbReference>
<dbReference type="EMBL" id="UOGG01000115">
    <property type="protein sequence ID" value="VAX30548.1"/>
    <property type="molecule type" value="Genomic_DNA"/>
</dbReference>
<protein>
    <recommendedName>
        <fullName evidence="1">Gfo/Idh/MocA-like oxidoreductase N-terminal domain-containing protein</fullName>
    </recommendedName>
</protein>
<feature type="domain" description="Gfo/Idh/MocA-like oxidoreductase N-terminal" evidence="1">
    <location>
        <begin position="5"/>
        <end position="55"/>
    </location>
</feature>
<organism evidence="2">
    <name type="scientific">hydrothermal vent metagenome</name>
    <dbReference type="NCBI Taxonomy" id="652676"/>
    <lineage>
        <taxon>unclassified sequences</taxon>
        <taxon>metagenomes</taxon>
        <taxon>ecological metagenomes</taxon>
    </lineage>
</organism>
<accession>A0A3B1D3H4</accession>
<proteinExistence type="predicted"/>
<feature type="non-terminal residue" evidence="2">
    <location>
        <position position="55"/>
    </location>
</feature>
<evidence type="ECO:0000259" key="1">
    <source>
        <dbReference type="Pfam" id="PF01408"/>
    </source>
</evidence>
<sequence length="55" mass="6049">MTKRIKAGVVGVGKMGEYHVGVLSEMREVDLIGVVDSNEGRARAIAENFECEYFS</sequence>
<dbReference type="InterPro" id="IPR000683">
    <property type="entry name" value="Gfo/Idh/MocA-like_OxRdtase_N"/>
</dbReference>
<reference evidence="2" key="1">
    <citation type="submission" date="2018-06" db="EMBL/GenBank/DDBJ databases">
        <authorList>
            <person name="Zhirakovskaya E."/>
        </authorList>
    </citation>
    <scope>NUCLEOTIDE SEQUENCE</scope>
</reference>
<dbReference type="AlphaFoldDB" id="A0A3B1D3H4"/>